<proteinExistence type="predicted"/>
<evidence type="ECO:0000313" key="1">
    <source>
        <dbReference type="EMBL" id="CDO61656.1"/>
    </source>
</evidence>
<dbReference type="AlphaFoldDB" id="A0A060RM11"/>
<gene>
    <name evidence="1" type="primary">RIF</name>
    <name evidence="1" type="ORF">PRCDC_0029200</name>
</gene>
<evidence type="ECO:0000313" key="2">
    <source>
        <dbReference type="Proteomes" id="UP000027581"/>
    </source>
</evidence>
<dbReference type="VEuPathDB" id="PlasmoDB:PRCDC_0029200"/>
<dbReference type="InterPro" id="IPR006373">
    <property type="entry name" value="VSA_Rifin"/>
</dbReference>
<organism evidence="1 2">
    <name type="scientific">Plasmodium reichenowi</name>
    <dbReference type="NCBI Taxonomy" id="5854"/>
    <lineage>
        <taxon>Eukaryota</taxon>
        <taxon>Sar</taxon>
        <taxon>Alveolata</taxon>
        <taxon>Apicomplexa</taxon>
        <taxon>Aconoidasida</taxon>
        <taxon>Haemosporida</taxon>
        <taxon>Plasmodiidae</taxon>
        <taxon>Plasmodium</taxon>
        <taxon>Plasmodium (Laverania)</taxon>
    </lineage>
</organism>
<name>A0A060RM11_PLARE</name>
<protein>
    <submittedName>
        <fullName evidence="1">Rifin</fullName>
    </submittedName>
</protein>
<reference evidence="1" key="2">
    <citation type="submission" date="2014-05" db="EMBL/GenBank/DDBJ databases">
        <title>The genome sequences of chimpanzee malaria parasites reveal the path to human adaptation.</title>
        <authorList>
            <person name="Otto T.D."/>
            <person name="Rayner J.C."/>
            <person name="Boehme U."/>
            <person name="Pain A."/>
            <person name="Spottiswoode N."/>
            <person name="Sanders M."/>
            <person name="Quail M."/>
            <person name="Ollomo B."/>
            <person name="Renaud F."/>
            <person name="Thomas A.W."/>
            <person name="Prugnolle F."/>
            <person name="Conway D.J."/>
            <person name="Newbold C."/>
            <person name="Berriman M."/>
        </authorList>
    </citation>
    <scope>NUCLEOTIDE SEQUENCE [LARGE SCALE GENOMIC DNA]</scope>
    <source>
        <strain evidence="1">CDC</strain>
    </source>
</reference>
<dbReference type="Proteomes" id="UP000027581">
    <property type="component" value="Unassembled WGS sequence"/>
</dbReference>
<keyword evidence="2" id="KW-1185">Reference proteome</keyword>
<dbReference type="Pfam" id="PF02009">
    <property type="entry name" value="RIFIN"/>
    <property type="match status" value="1"/>
</dbReference>
<feature type="non-terminal residue" evidence="1">
    <location>
        <position position="1"/>
    </location>
</feature>
<reference evidence="1" key="1">
    <citation type="submission" date="2014-01" db="EMBL/GenBank/DDBJ databases">
        <authorList>
            <person name="Aslett M."/>
        </authorList>
    </citation>
    <scope>NUCLEOTIDE SEQUENCE</scope>
    <source>
        <strain evidence="1">CDC</strain>
    </source>
</reference>
<sequence length="295" mass="32516">KFNYINISLFSLSLNILSLSSEIYNKRNHILTFHKATTTSRMLCECELYAPANYDNDPQMKEIIDNFNKQTQQRFHEYDDRMVEKRKRCKDKCDKEIQKIILKDKLEKELMDKFATLGTDIQSDAIPTCVCEKSMADKMAKGCFRCGGILGTAAPELGAMGATALYTLNQLKPEAIATAIASALKANADKISAVAKAAGDVAGKNAVIVQLKRWGMKEFCPELLESIGATKPYTDTPYITQMILAKHDGICGSSATNDVLMCKEFGIKLGIKNVNGQLTAGQPNQAIPKMINGLV</sequence>
<dbReference type="NCBIfam" id="TIGR01477">
    <property type="entry name" value="RIFIN"/>
    <property type="match status" value="1"/>
</dbReference>
<dbReference type="EMBL" id="HG810456">
    <property type="protein sequence ID" value="CDO61656.1"/>
    <property type="molecule type" value="Genomic_DNA"/>
</dbReference>
<accession>A0A060RM11</accession>
<feature type="non-terminal residue" evidence="1">
    <location>
        <position position="295"/>
    </location>
</feature>
<dbReference type="VEuPathDB" id="PlasmoDB:PRG01_1202400"/>